<accession>A0A494XAD6</accession>
<sequence length="299" mass="31609">MFERESDWTVGGPAVETVKAQLRAWLSEDIGSGDVTTMAIVPQGHQSSGIIHAKQAGILAGIPLARLVFEVVDPSLRFNAQVTDGTTVAKGTVLAIVEGSTHSILTGERLALNLLQRLSGIATKTNEYVTAAEGQKAKIADTRKTTPGHRTLEKYAVRVGGGANHRFGLYDAVMIKDNHIKAAGGITPAVLAARSRIPHTMMIEVEAESLAQAEEAVHAGAHIVMLDNMSPEDMAVAVKKIRELAPHIVLEASGGIRPDRVAEVARSGVDIISVGGLTHSFQALDISLDLNEKKGAASL</sequence>
<dbReference type="SUPFAM" id="SSF51690">
    <property type="entry name" value="Nicotinate/Quinolinate PRTase C-terminal domain-like"/>
    <property type="match status" value="1"/>
</dbReference>
<evidence type="ECO:0000256" key="12">
    <source>
        <dbReference type="PIRNR" id="PIRNR006250"/>
    </source>
</evidence>
<dbReference type="FunFam" id="3.90.1170.20:FF:000001">
    <property type="entry name" value="Nicotinate-nucleotide diphosphorylase (Carboxylating)"/>
    <property type="match status" value="1"/>
</dbReference>
<dbReference type="Proteomes" id="UP000282076">
    <property type="component" value="Unassembled WGS sequence"/>
</dbReference>
<feature type="domain" description="Quinolinate phosphoribosyl transferase N-terminal" evidence="14">
    <location>
        <begin position="34"/>
        <end position="119"/>
    </location>
</feature>
<dbReference type="FunFam" id="3.20.20.70:FF:000030">
    <property type="entry name" value="Nicotinate-nucleotide pyrophosphorylase, carboxylating"/>
    <property type="match status" value="1"/>
</dbReference>
<dbReference type="PIRSF" id="PIRSF006250">
    <property type="entry name" value="NadC_ModD"/>
    <property type="match status" value="1"/>
</dbReference>
<comment type="function">
    <text evidence="1">Involved in the catabolism of quinolinic acid (QA).</text>
</comment>
<dbReference type="PANTHER" id="PTHR32179">
    <property type="entry name" value="NICOTINATE-NUCLEOTIDE PYROPHOSPHORYLASE [CARBOXYLATING]"/>
    <property type="match status" value="1"/>
</dbReference>
<dbReference type="AlphaFoldDB" id="A0A494XAD6"/>
<dbReference type="CDD" id="cd01572">
    <property type="entry name" value="QPRTase"/>
    <property type="match status" value="1"/>
</dbReference>
<dbReference type="GO" id="GO:0004514">
    <property type="term" value="F:nicotinate-nucleotide diphosphorylase (carboxylating) activity"/>
    <property type="evidence" value="ECO:0007669"/>
    <property type="project" value="UniProtKB-EC"/>
</dbReference>
<dbReference type="EMBL" id="RBZM01000015">
    <property type="protein sequence ID" value="RKP45406.1"/>
    <property type="molecule type" value="Genomic_DNA"/>
</dbReference>
<evidence type="ECO:0000259" key="14">
    <source>
        <dbReference type="Pfam" id="PF02749"/>
    </source>
</evidence>
<dbReference type="Gene3D" id="3.20.20.70">
    <property type="entry name" value="Aldolase class I"/>
    <property type="match status" value="1"/>
</dbReference>
<comment type="subunit">
    <text evidence="4">Hexamer formed by 3 homodimers.</text>
</comment>
<dbReference type="GO" id="GO:0005737">
    <property type="term" value="C:cytoplasm"/>
    <property type="evidence" value="ECO:0007669"/>
    <property type="project" value="TreeGrafter"/>
</dbReference>
<evidence type="ECO:0000256" key="8">
    <source>
        <dbReference type="ARBA" id="ARBA00022679"/>
    </source>
</evidence>
<dbReference type="UniPathway" id="UPA00253">
    <property type="reaction ID" value="UER00331"/>
</dbReference>
<dbReference type="EC" id="2.4.2.19" evidence="5"/>
<evidence type="ECO:0000256" key="1">
    <source>
        <dbReference type="ARBA" id="ARBA00003237"/>
    </source>
</evidence>
<dbReference type="InterPro" id="IPR037128">
    <property type="entry name" value="Quinolinate_PRibosylTase_N_sf"/>
</dbReference>
<dbReference type="InterPro" id="IPR022412">
    <property type="entry name" value="Quinolinate_PRibosylTrfase_N"/>
</dbReference>
<dbReference type="GO" id="GO:0034213">
    <property type="term" value="P:quinolinate catabolic process"/>
    <property type="evidence" value="ECO:0007669"/>
    <property type="project" value="TreeGrafter"/>
</dbReference>
<dbReference type="InterPro" id="IPR027277">
    <property type="entry name" value="NadC/ModD"/>
</dbReference>
<dbReference type="PANTHER" id="PTHR32179:SF3">
    <property type="entry name" value="NICOTINATE-NUCLEOTIDE PYROPHOSPHORYLASE [CARBOXYLATING]"/>
    <property type="match status" value="1"/>
</dbReference>
<evidence type="ECO:0000256" key="3">
    <source>
        <dbReference type="ARBA" id="ARBA00009400"/>
    </source>
</evidence>
<dbReference type="OrthoDB" id="9782546at2"/>
<evidence type="ECO:0000256" key="6">
    <source>
        <dbReference type="ARBA" id="ARBA00022642"/>
    </source>
</evidence>
<keyword evidence="16" id="KW-1185">Reference proteome</keyword>
<dbReference type="InterPro" id="IPR013785">
    <property type="entry name" value="Aldolase_TIM"/>
</dbReference>
<name>A0A494XAD6_9BACL</name>
<dbReference type="NCBIfam" id="TIGR00078">
    <property type="entry name" value="nadC"/>
    <property type="match status" value="1"/>
</dbReference>
<evidence type="ECO:0000256" key="7">
    <source>
        <dbReference type="ARBA" id="ARBA00022676"/>
    </source>
</evidence>
<feature type="domain" description="Quinolinate phosphoribosyl transferase C-terminal" evidence="13">
    <location>
        <begin position="121"/>
        <end position="289"/>
    </location>
</feature>
<reference evidence="15 16" key="1">
    <citation type="submission" date="2018-10" db="EMBL/GenBank/DDBJ databases">
        <title>Cohnella sp. M2MS4P-1, whole genome shotgun sequence.</title>
        <authorList>
            <person name="Tuo L."/>
        </authorList>
    </citation>
    <scope>NUCLEOTIDE SEQUENCE [LARGE SCALE GENOMIC DNA]</scope>
    <source>
        <strain evidence="15 16">M2MS4P-1</strain>
    </source>
</reference>
<comment type="pathway">
    <text evidence="2">Cofactor biosynthesis; NAD(+) biosynthesis; nicotinate D-ribonucleotide from quinolinate: step 1/1.</text>
</comment>
<evidence type="ECO:0000256" key="5">
    <source>
        <dbReference type="ARBA" id="ARBA00011944"/>
    </source>
</evidence>
<gene>
    <name evidence="15" type="primary">nadC</name>
    <name evidence="15" type="ORF">D7Z26_25445</name>
</gene>
<comment type="catalytic activity">
    <reaction evidence="10">
        <text>nicotinate beta-D-ribonucleotide + CO2 + diphosphate = quinolinate + 5-phospho-alpha-D-ribose 1-diphosphate + 2 H(+)</text>
        <dbReference type="Rhea" id="RHEA:12733"/>
        <dbReference type="ChEBI" id="CHEBI:15378"/>
        <dbReference type="ChEBI" id="CHEBI:16526"/>
        <dbReference type="ChEBI" id="CHEBI:29959"/>
        <dbReference type="ChEBI" id="CHEBI:33019"/>
        <dbReference type="ChEBI" id="CHEBI:57502"/>
        <dbReference type="ChEBI" id="CHEBI:58017"/>
        <dbReference type="EC" id="2.4.2.19"/>
    </reaction>
</comment>
<comment type="similarity">
    <text evidence="3 12">Belongs to the NadC/ModD family.</text>
</comment>
<keyword evidence="8 12" id="KW-0808">Transferase</keyword>
<evidence type="ECO:0000256" key="9">
    <source>
        <dbReference type="ARBA" id="ARBA00033102"/>
    </source>
</evidence>
<evidence type="ECO:0000256" key="10">
    <source>
        <dbReference type="ARBA" id="ARBA00047445"/>
    </source>
</evidence>
<dbReference type="Pfam" id="PF01729">
    <property type="entry name" value="QRPTase_C"/>
    <property type="match status" value="1"/>
</dbReference>
<dbReference type="GO" id="GO:0009435">
    <property type="term" value="P:NAD+ biosynthetic process"/>
    <property type="evidence" value="ECO:0007669"/>
    <property type="project" value="UniProtKB-UniPathway"/>
</dbReference>
<comment type="caution">
    <text evidence="15">The sequence shown here is derived from an EMBL/GenBank/DDBJ whole genome shotgun (WGS) entry which is preliminary data.</text>
</comment>
<dbReference type="InterPro" id="IPR004393">
    <property type="entry name" value="NadC"/>
</dbReference>
<dbReference type="RefSeq" id="WP_120979854.1">
    <property type="nucleotide sequence ID" value="NZ_RBZM01000015.1"/>
</dbReference>
<evidence type="ECO:0000313" key="15">
    <source>
        <dbReference type="EMBL" id="RKP45406.1"/>
    </source>
</evidence>
<evidence type="ECO:0000256" key="4">
    <source>
        <dbReference type="ARBA" id="ARBA00011218"/>
    </source>
</evidence>
<organism evidence="15 16">
    <name type="scientific">Cohnella endophytica</name>
    <dbReference type="NCBI Taxonomy" id="2419778"/>
    <lineage>
        <taxon>Bacteria</taxon>
        <taxon>Bacillati</taxon>
        <taxon>Bacillota</taxon>
        <taxon>Bacilli</taxon>
        <taxon>Bacillales</taxon>
        <taxon>Paenibacillaceae</taxon>
        <taxon>Cohnella</taxon>
    </lineage>
</organism>
<protein>
    <recommendedName>
        <fullName evidence="11">Probable nicotinate-nucleotide pyrophosphorylase [carboxylating]</fullName>
        <ecNumber evidence="5">2.4.2.19</ecNumber>
    </recommendedName>
    <alternativeName>
        <fullName evidence="9">Quinolinate phosphoribosyltransferase [decarboxylating]</fullName>
    </alternativeName>
</protein>
<evidence type="ECO:0000256" key="11">
    <source>
        <dbReference type="ARBA" id="ARBA00069173"/>
    </source>
</evidence>
<keyword evidence="7 12" id="KW-0328">Glycosyltransferase</keyword>
<proteinExistence type="inferred from homology"/>
<dbReference type="Gene3D" id="3.90.1170.20">
    <property type="entry name" value="Quinolinate phosphoribosyl transferase, N-terminal domain"/>
    <property type="match status" value="1"/>
</dbReference>
<dbReference type="InterPro" id="IPR036068">
    <property type="entry name" value="Nicotinate_pribotase-like_C"/>
</dbReference>
<evidence type="ECO:0000313" key="16">
    <source>
        <dbReference type="Proteomes" id="UP000282076"/>
    </source>
</evidence>
<dbReference type="Pfam" id="PF02749">
    <property type="entry name" value="QRPTase_N"/>
    <property type="match status" value="1"/>
</dbReference>
<evidence type="ECO:0000256" key="2">
    <source>
        <dbReference type="ARBA" id="ARBA00004893"/>
    </source>
</evidence>
<evidence type="ECO:0000259" key="13">
    <source>
        <dbReference type="Pfam" id="PF01729"/>
    </source>
</evidence>
<keyword evidence="6" id="KW-0662">Pyridine nucleotide biosynthesis</keyword>
<dbReference type="InterPro" id="IPR002638">
    <property type="entry name" value="Quinolinate_PRibosylTrfase_C"/>
</dbReference>
<dbReference type="SUPFAM" id="SSF54675">
    <property type="entry name" value="Nicotinate/Quinolinate PRTase N-terminal domain-like"/>
    <property type="match status" value="1"/>
</dbReference>